<feature type="transmembrane region" description="Helical" evidence="1">
    <location>
        <begin position="227"/>
        <end position="246"/>
    </location>
</feature>
<keyword evidence="1" id="KW-0812">Transmembrane</keyword>
<sequence length="249" mass="26689">MPTPFAPSAAPDFPFYNGQPVALTGRAWALVLLAVSLGLASLYLPLPAGHWRLVPALLFPLIPLLALRAVAGPLALPALFRRLSARDVLLAAGIAMLNVFVTFVVGAAVAHWWGTSANPAINALGQQGAADTVLFFAASVPQLLGEELLTMLPLLALMAWFTGRLGLSRHRALVWAWLLSALPFALAHLPTYQWNLLQCLLVIGSARLVLSLAYLRSRNLWVSALAHVLNDWMLFGIALTLGALTARPA</sequence>
<organism evidence="3 4">
    <name type="scientific">Pelomonas dachongensis</name>
    <dbReference type="NCBI Taxonomy" id="3299029"/>
    <lineage>
        <taxon>Bacteria</taxon>
        <taxon>Pseudomonadati</taxon>
        <taxon>Pseudomonadota</taxon>
        <taxon>Betaproteobacteria</taxon>
        <taxon>Burkholderiales</taxon>
        <taxon>Sphaerotilaceae</taxon>
        <taxon>Roseateles</taxon>
    </lineage>
</organism>
<evidence type="ECO:0000313" key="4">
    <source>
        <dbReference type="Proteomes" id="UP001606300"/>
    </source>
</evidence>
<dbReference type="Proteomes" id="UP001606300">
    <property type="component" value="Unassembled WGS sequence"/>
</dbReference>
<evidence type="ECO:0000259" key="2">
    <source>
        <dbReference type="Pfam" id="PF02517"/>
    </source>
</evidence>
<dbReference type="RefSeq" id="WP_394472847.1">
    <property type="nucleotide sequence ID" value="NZ_JBIGHY010000011.1"/>
</dbReference>
<feature type="transmembrane region" description="Helical" evidence="1">
    <location>
        <begin position="172"/>
        <end position="189"/>
    </location>
</feature>
<feature type="transmembrane region" description="Helical" evidence="1">
    <location>
        <begin position="88"/>
        <end position="113"/>
    </location>
</feature>
<reference evidence="3 4" key="1">
    <citation type="submission" date="2024-09" db="EMBL/GenBank/DDBJ databases">
        <title>Novel species of the genus Pelomonas and Roseateles isolated from streams.</title>
        <authorList>
            <person name="Lu H."/>
        </authorList>
    </citation>
    <scope>NUCLEOTIDE SEQUENCE [LARGE SCALE GENOMIC DNA]</scope>
    <source>
        <strain evidence="3 4">DC23W</strain>
    </source>
</reference>
<dbReference type="InterPro" id="IPR003675">
    <property type="entry name" value="Rce1/LyrA-like_dom"/>
</dbReference>
<name>A0ABW7EVZ9_9BURK</name>
<evidence type="ECO:0000256" key="1">
    <source>
        <dbReference type="SAM" id="Phobius"/>
    </source>
</evidence>
<comment type="caution">
    <text evidence="3">The sequence shown here is derived from an EMBL/GenBank/DDBJ whole genome shotgun (WGS) entry which is preliminary data.</text>
</comment>
<dbReference type="EMBL" id="JBIGHY010000011">
    <property type="protein sequence ID" value="MFG6416783.1"/>
    <property type="molecule type" value="Genomic_DNA"/>
</dbReference>
<dbReference type="Pfam" id="PF02517">
    <property type="entry name" value="Rce1-like"/>
    <property type="match status" value="1"/>
</dbReference>
<keyword evidence="4" id="KW-1185">Reference proteome</keyword>
<feature type="domain" description="CAAX prenyl protease 2/Lysostaphin resistance protein A-like" evidence="2">
    <location>
        <begin position="132"/>
        <end position="233"/>
    </location>
</feature>
<feature type="transmembrane region" description="Helical" evidence="1">
    <location>
        <begin position="195"/>
        <end position="215"/>
    </location>
</feature>
<feature type="transmembrane region" description="Helical" evidence="1">
    <location>
        <begin position="27"/>
        <end position="44"/>
    </location>
</feature>
<feature type="transmembrane region" description="Helical" evidence="1">
    <location>
        <begin position="133"/>
        <end position="160"/>
    </location>
</feature>
<gene>
    <name evidence="3" type="ORF">ACG02S_23060</name>
</gene>
<keyword evidence="1" id="KW-1133">Transmembrane helix</keyword>
<accession>A0ABW7EVZ9</accession>
<keyword evidence="1" id="KW-0472">Membrane</keyword>
<proteinExistence type="predicted"/>
<feature type="transmembrane region" description="Helical" evidence="1">
    <location>
        <begin position="56"/>
        <end position="76"/>
    </location>
</feature>
<evidence type="ECO:0000313" key="3">
    <source>
        <dbReference type="EMBL" id="MFG6416783.1"/>
    </source>
</evidence>
<protein>
    <submittedName>
        <fullName evidence="3">Type II CAAX prenyl endopeptidase Rce1 family protein</fullName>
    </submittedName>
</protein>